<feature type="transmembrane region" description="Helical" evidence="1">
    <location>
        <begin position="208"/>
        <end position="240"/>
    </location>
</feature>
<organism evidence="2 3">
    <name type="scientific">Pelotomaculum schinkii</name>
    <dbReference type="NCBI Taxonomy" id="78350"/>
    <lineage>
        <taxon>Bacteria</taxon>
        <taxon>Bacillati</taxon>
        <taxon>Bacillota</taxon>
        <taxon>Clostridia</taxon>
        <taxon>Eubacteriales</taxon>
        <taxon>Desulfotomaculaceae</taxon>
        <taxon>Pelotomaculum</taxon>
    </lineage>
</organism>
<dbReference type="EMBL" id="QFGA01000001">
    <property type="protein sequence ID" value="TEB06583.1"/>
    <property type="molecule type" value="Genomic_DNA"/>
</dbReference>
<feature type="transmembrane region" description="Helical" evidence="1">
    <location>
        <begin position="367"/>
        <end position="385"/>
    </location>
</feature>
<gene>
    <name evidence="2" type="ORF">Psch_00115</name>
</gene>
<evidence type="ECO:0008006" key="4">
    <source>
        <dbReference type="Google" id="ProtNLM"/>
    </source>
</evidence>
<protein>
    <recommendedName>
        <fullName evidence="4">Glycosyltransferase RgtA/B/C/D-like domain-containing protein</fullName>
    </recommendedName>
</protein>
<keyword evidence="1" id="KW-1133">Transmembrane helix</keyword>
<reference evidence="2 3" key="1">
    <citation type="journal article" date="2018" name="Environ. Microbiol.">
        <title>Novel energy conservation strategies and behaviour of Pelotomaculum schinkii driving syntrophic propionate catabolism.</title>
        <authorList>
            <person name="Hidalgo-Ahumada C.A.P."/>
            <person name="Nobu M.K."/>
            <person name="Narihiro T."/>
            <person name="Tamaki H."/>
            <person name="Liu W.T."/>
            <person name="Kamagata Y."/>
            <person name="Stams A.J.M."/>
            <person name="Imachi H."/>
            <person name="Sousa D.Z."/>
        </authorList>
    </citation>
    <scope>NUCLEOTIDE SEQUENCE [LARGE SCALE GENOMIC DNA]</scope>
    <source>
        <strain evidence="2 3">HH</strain>
    </source>
</reference>
<dbReference type="RefSeq" id="WP_190238815.1">
    <property type="nucleotide sequence ID" value="NZ_QFGA01000001.1"/>
</dbReference>
<feature type="transmembrane region" description="Helical" evidence="1">
    <location>
        <begin position="335"/>
        <end position="355"/>
    </location>
</feature>
<name>A0A4Y7RCX6_9FIRM</name>
<sequence>MLYILVPAGIIAGALTNENLLMIPLLLVISAAILLLAGIHHVPVSDRKFLFLLALGALLIRLILIVSTHCFETSFIQYVKTSDAIYYEQIGRLIAEAWHNGTHLDINKNNFGYQYWNGIIYYFAGFKPDLIIIINSIASVCTGLNLYFIALKLSGSKAAKISYTLAIYFPSAILWSSLNLKDSLVIFLITLIVKHTLELIEEYKLGRVLFISLLLMALVTMRFYAGILIAVCIALSYIFAASKFPWLQRIAYSFAIVIIAGFVLQQMGYGFMGTEYILSQSFETIGEQHQNAAYGEGAFAEDVQFDSFFDALKYLPVGVVYFLFAPFPWQSIGAIRILAVPEMIFLYFLYSYFIAGFKQLWRTQRGACLFLLLFILTFGLIYSLGSANIGGIYRVRLQVIMVALLFISEGMQKSWALNKIFGRFTKKNYLMS</sequence>
<evidence type="ECO:0000313" key="2">
    <source>
        <dbReference type="EMBL" id="TEB06583.1"/>
    </source>
</evidence>
<dbReference type="AlphaFoldDB" id="A0A4Y7RCX6"/>
<feature type="transmembrane region" description="Helical" evidence="1">
    <location>
        <begin position="161"/>
        <end position="178"/>
    </location>
</feature>
<accession>A0A4Y7RCX6</accession>
<keyword evidence="3" id="KW-1185">Reference proteome</keyword>
<evidence type="ECO:0000313" key="3">
    <source>
        <dbReference type="Proteomes" id="UP000298324"/>
    </source>
</evidence>
<feature type="transmembrane region" description="Helical" evidence="1">
    <location>
        <begin position="130"/>
        <end position="149"/>
    </location>
</feature>
<evidence type="ECO:0000256" key="1">
    <source>
        <dbReference type="SAM" id="Phobius"/>
    </source>
</evidence>
<dbReference type="Proteomes" id="UP000298324">
    <property type="component" value="Unassembled WGS sequence"/>
</dbReference>
<feature type="transmembrane region" description="Helical" evidence="1">
    <location>
        <begin position="49"/>
        <end position="68"/>
    </location>
</feature>
<proteinExistence type="predicted"/>
<keyword evidence="1" id="KW-0472">Membrane</keyword>
<feature type="transmembrane region" description="Helical" evidence="1">
    <location>
        <begin position="20"/>
        <end position="37"/>
    </location>
</feature>
<keyword evidence="1" id="KW-0812">Transmembrane</keyword>
<feature type="transmembrane region" description="Helical" evidence="1">
    <location>
        <begin position="246"/>
        <end position="264"/>
    </location>
</feature>
<comment type="caution">
    <text evidence="2">The sequence shown here is derived from an EMBL/GenBank/DDBJ whole genome shotgun (WGS) entry which is preliminary data.</text>
</comment>